<sequence>MSEKLRPRHELEQALECIAKTIEFKDAHLELISDARKENFVAFIREHFHPDETLAKSLGYDADEEFDQLVTSAHKDNLSLLLISDKTDEIIACRTIILAHRVESFDFSKLKNDKLVKLLKFLNHKNEEMDVYKRFNIDTCINFVFLGTHKEHRQQGIAFKIFQAALQFSKELGINPVCIKGEGSGVYSQRIYEKSGFETLHTFKYDEYKVDGDIVFKDTGIHKSTKVYVKQL</sequence>
<gene>
    <name evidence="2" type="ORF">MCOR_20249</name>
</gene>
<evidence type="ECO:0000313" key="3">
    <source>
        <dbReference type="Proteomes" id="UP000507470"/>
    </source>
</evidence>
<dbReference type="AlphaFoldDB" id="A0A6J8BLZ1"/>
<dbReference type="Pfam" id="PF00583">
    <property type="entry name" value="Acetyltransf_1"/>
    <property type="match status" value="1"/>
</dbReference>
<dbReference type="PANTHER" id="PTHR20905">
    <property type="entry name" value="N-ACETYLTRANSFERASE-RELATED"/>
    <property type="match status" value="1"/>
</dbReference>
<dbReference type="InterPro" id="IPR016181">
    <property type="entry name" value="Acyl_CoA_acyltransferase"/>
</dbReference>
<dbReference type="OrthoDB" id="6062534at2759"/>
<evidence type="ECO:0000313" key="2">
    <source>
        <dbReference type="EMBL" id="CAC5384626.1"/>
    </source>
</evidence>
<evidence type="ECO:0000259" key="1">
    <source>
        <dbReference type="Pfam" id="PF00583"/>
    </source>
</evidence>
<dbReference type="InterPro" id="IPR000182">
    <property type="entry name" value="GNAT_dom"/>
</dbReference>
<dbReference type="Gene3D" id="3.40.630.30">
    <property type="match status" value="1"/>
</dbReference>
<protein>
    <recommendedName>
        <fullName evidence="1">N-acetyltransferase domain-containing protein</fullName>
    </recommendedName>
</protein>
<reference evidence="2 3" key="1">
    <citation type="submission" date="2020-06" db="EMBL/GenBank/DDBJ databases">
        <authorList>
            <person name="Li R."/>
            <person name="Bekaert M."/>
        </authorList>
    </citation>
    <scope>NUCLEOTIDE SEQUENCE [LARGE SCALE GENOMIC DNA]</scope>
    <source>
        <strain evidence="3">wild</strain>
    </source>
</reference>
<dbReference type="SUPFAM" id="SSF55729">
    <property type="entry name" value="Acyl-CoA N-acyltransferases (Nat)"/>
    <property type="match status" value="1"/>
</dbReference>
<dbReference type="CDD" id="cd04301">
    <property type="entry name" value="NAT_SF"/>
    <property type="match status" value="1"/>
</dbReference>
<accession>A0A6J8BLZ1</accession>
<dbReference type="Proteomes" id="UP000507470">
    <property type="component" value="Unassembled WGS sequence"/>
</dbReference>
<name>A0A6J8BLZ1_MYTCO</name>
<keyword evidence="3" id="KW-1185">Reference proteome</keyword>
<proteinExistence type="predicted"/>
<organism evidence="2 3">
    <name type="scientific">Mytilus coruscus</name>
    <name type="common">Sea mussel</name>
    <dbReference type="NCBI Taxonomy" id="42192"/>
    <lineage>
        <taxon>Eukaryota</taxon>
        <taxon>Metazoa</taxon>
        <taxon>Spiralia</taxon>
        <taxon>Lophotrochozoa</taxon>
        <taxon>Mollusca</taxon>
        <taxon>Bivalvia</taxon>
        <taxon>Autobranchia</taxon>
        <taxon>Pteriomorphia</taxon>
        <taxon>Mytilida</taxon>
        <taxon>Mytiloidea</taxon>
        <taxon>Mytilidae</taxon>
        <taxon>Mytilinae</taxon>
        <taxon>Mytilus</taxon>
    </lineage>
</organism>
<dbReference type="GO" id="GO:0008080">
    <property type="term" value="F:N-acetyltransferase activity"/>
    <property type="evidence" value="ECO:0007669"/>
    <property type="project" value="TreeGrafter"/>
</dbReference>
<dbReference type="PANTHER" id="PTHR20905:SF1">
    <property type="entry name" value="AT07410P-RELATED"/>
    <property type="match status" value="1"/>
</dbReference>
<feature type="domain" description="N-acetyltransferase" evidence="1">
    <location>
        <begin position="144"/>
        <end position="197"/>
    </location>
</feature>
<dbReference type="EMBL" id="CACVKT020003598">
    <property type="protein sequence ID" value="CAC5384626.1"/>
    <property type="molecule type" value="Genomic_DNA"/>
</dbReference>